<proteinExistence type="predicted"/>
<protein>
    <submittedName>
        <fullName evidence="2">Uncharacterized</fullName>
    </submittedName>
</protein>
<dbReference type="RefSeq" id="WP_052729811.1">
    <property type="nucleotide sequence ID" value="NZ_CGIH01000052.1"/>
</dbReference>
<reference evidence="2 3" key="1">
    <citation type="submission" date="2015-03" db="EMBL/GenBank/DDBJ databases">
        <authorList>
            <person name="Murphy D."/>
        </authorList>
    </citation>
    <scope>NUCLEOTIDE SEQUENCE [LARGE SCALE GENOMIC DNA]</scope>
    <source>
        <strain evidence="2 3">OL-4</strain>
    </source>
</reference>
<dbReference type="EMBL" id="CGIH01000052">
    <property type="protein sequence ID" value="CFY09921.1"/>
    <property type="molecule type" value="Genomic_DNA"/>
</dbReference>
<organism evidence="2 3">
    <name type="scientific">Syntrophomonas zehnderi OL-4</name>
    <dbReference type="NCBI Taxonomy" id="690567"/>
    <lineage>
        <taxon>Bacteria</taxon>
        <taxon>Bacillati</taxon>
        <taxon>Bacillota</taxon>
        <taxon>Clostridia</taxon>
        <taxon>Eubacteriales</taxon>
        <taxon>Syntrophomonadaceae</taxon>
        <taxon>Syntrophomonas</taxon>
    </lineage>
</organism>
<dbReference type="Proteomes" id="UP000045545">
    <property type="component" value="Unassembled WGS sequence"/>
</dbReference>
<gene>
    <name evidence="2" type="ORF">2735</name>
</gene>
<feature type="signal peptide" evidence="1">
    <location>
        <begin position="1"/>
        <end position="32"/>
    </location>
</feature>
<accession>A0A0E4GFH2</accession>
<evidence type="ECO:0000313" key="3">
    <source>
        <dbReference type="Proteomes" id="UP000045545"/>
    </source>
</evidence>
<dbReference type="AlphaFoldDB" id="A0A0E4GFH2"/>
<evidence type="ECO:0000256" key="1">
    <source>
        <dbReference type="SAM" id="SignalP"/>
    </source>
</evidence>
<feature type="chain" id="PRO_5002420544" evidence="1">
    <location>
        <begin position="33"/>
        <end position="180"/>
    </location>
</feature>
<name>A0A0E4GFH2_9FIRM</name>
<dbReference type="OrthoDB" id="2473354at2"/>
<keyword evidence="1" id="KW-0732">Signal</keyword>
<evidence type="ECO:0000313" key="2">
    <source>
        <dbReference type="EMBL" id="CFY09921.1"/>
    </source>
</evidence>
<sequence>MIEGLKSKKRIRMFAIAMALTFLLTGAVAAYAASGGVVIIDGEPKEVPQKMMPGSVIIYDNQLQPKVIKGGYIENETQQNVETEDSIKDSILNCLKPVPITDDMTAAEKELAEWENRLVSGLKEQIVPETLTKKPFQPTIYPEMKVVYDEITGDINNIYYPDADDPSGYSIHNIPTDSNQ</sequence>
<keyword evidence="3" id="KW-1185">Reference proteome</keyword>